<dbReference type="GO" id="GO:0031071">
    <property type="term" value="F:cysteine desulfurase activity"/>
    <property type="evidence" value="ECO:0007669"/>
    <property type="project" value="UniProtKB-EC"/>
</dbReference>
<sequence>MQEIYLDHAATTPVHPEVLKAMLPYYQDVHGNPSSMHRYGQRTRHAVDEARIIIARSLNAEPGEIIFTSGGTEADNMALVGIMEANQAKGKHLITSQIEHHAVLHTCERLESLGYEVTYLPVDETGRVAVEDVEQAIRPETVLISIMFGNNEVGTLQHVGKIGKLAQEKGVYFHTDAVQAFGIEEVDVKRLHIDLLSVSAHKINGPKGIGALYVRRGIKIAPHLYGGNQEKKRRAGTENVPGIAGFARAAELAMETRKERRDHYKMLRSTMLDVWNKQGVDYVINGHPELYMPHVLNVSFPGMKTDAMLMHLDLAGIAAASGSACTSGSLEISHVLRAMNLPEQRLESAIRFSFGYGNTEEQAREAAERIGHILMRSNDKR</sequence>
<reference evidence="13 15" key="2">
    <citation type="submission" date="2016-10" db="EMBL/GenBank/DDBJ databases">
        <authorList>
            <person name="de Groot N.N."/>
        </authorList>
    </citation>
    <scope>NUCLEOTIDE SEQUENCE [LARGE SCALE GENOMIC DNA]</scope>
    <source>
        <strain evidence="13 15">DSM 2895</strain>
    </source>
</reference>
<dbReference type="Gene3D" id="3.90.1150.10">
    <property type="entry name" value="Aspartate Aminotransferase, domain 1"/>
    <property type="match status" value="1"/>
</dbReference>
<organism evidence="12 14">
    <name type="scientific">Aneurinibacillus migulanus</name>
    <name type="common">Bacillus migulanus</name>
    <dbReference type="NCBI Taxonomy" id="47500"/>
    <lineage>
        <taxon>Bacteria</taxon>
        <taxon>Bacillati</taxon>
        <taxon>Bacillota</taxon>
        <taxon>Bacilli</taxon>
        <taxon>Bacillales</taxon>
        <taxon>Paenibacillaceae</taxon>
        <taxon>Aneurinibacillus group</taxon>
        <taxon>Aneurinibacillus</taxon>
    </lineage>
</organism>
<feature type="domain" description="Aminotransferase class V" evidence="11">
    <location>
        <begin position="4"/>
        <end position="362"/>
    </location>
</feature>
<evidence type="ECO:0000256" key="2">
    <source>
        <dbReference type="ARBA" id="ARBA00006490"/>
    </source>
</evidence>
<comment type="similarity">
    <text evidence="2">Belongs to the class-V pyridoxal-phosphate-dependent aminotransferase family. NifS/IscS subfamily.</text>
</comment>
<evidence type="ECO:0000259" key="11">
    <source>
        <dbReference type="Pfam" id="PF00266"/>
    </source>
</evidence>
<accession>A0A0D1XKT2</accession>
<dbReference type="InterPro" id="IPR020578">
    <property type="entry name" value="Aminotrans_V_PyrdxlP_BS"/>
</dbReference>
<dbReference type="Pfam" id="PF00266">
    <property type="entry name" value="Aminotran_5"/>
    <property type="match status" value="1"/>
</dbReference>
<dbReference type="GeneID" id="42304803"/>
<dbReference type="EMBL" id="FNED01000008">
    <property type="protein sequence ID" value="SDI80922.1"/>
    <property type="molecule type" value="Genomic_DNA"/>
</dbReference>
<dbReference type="GO" id="GO:0046872">
    <property type="term" value="F:metal ion binding"/>
    <property type="evidence" value="ECO:0007669"/>
    <property type="project" value="UniProtKB-KW"/>
</dbReference>
<dbReference type="PIRSF" id="PIRSF005572">
    <property type="entry name" value="NifS"/>
    <property type="match status" value="1"/>
</dbReference>
<keyword evidence="7" id="KW-0408">Iron</keyword>
<dbReference type="EMBL" id="LGUG01000004">
    <property type="protein sequence ID" value="KON95143.1"/>
    <property type="molecule type" value="Genomic_DNA"/>
</dbReference>
<dbReference type="Gene3D" id="3.40.640.10">
    <property type="entry name" value="Type I PLP-dependent aspartate aminotransferase-like (Major domain)"/>
    <property type="match status" value="1"/>
</dbReference>
<name>A0A0D1XKT2_ANEMI</name>
<keyword evidence="6" id="KW-0663">Pyridoxal phosphate</keyword>
<dbReference type="InterPro" id="IPR000192">
    <property type="entry name" value="Aminotrans_V_dom"/>
</dbReference>
<keyword evidence="14" id="KW-1185">Reference proteome</keyword>
<dbReference type="GO" id="GO:0051536">
    <property type="term" value="F:iron-sulfur cluster binding"/>
    <property type="evidence" value="ECO:0007669"/>
    <property type="project" value="UniProtKB-KW"/>
</dbReference>
<evidence type="ECO:0000256" key="9">
    <source>
        <dbReference type="ARBA" id="ARBA00050776"/>
    </source>
</evidence>
<proteinExistence type="inferred from homology"/>
<dbReference type="InterPro" id="IPR015421">
    <property type="entry name" value="PyrdxlP-dep_Trfase_major"/>
</dbReference>
<dbReference type="Proteomes" id="UP000037269">
    <property type="component" value="Unassembled WGS sequence"/>
</dbReference>
<evidence type="ECO:0000256" key="3">
    <source>
        <dbReference type="ARBA" id="ARBA00012239"/>
    </source>
</evidence>
<evidence type="ECO:0000313" key="14">
    <source>
        <dbReference type="Proteomes" id="UP000037269"/>
    </source>
</evidence>
<keyword evidence="5" id="KW-0479">Metal-binding</keyword>
<evidence type="ECO:0000313" key="13">
    <source>
        <dbReference type="EMBL" id="SDI80922.1"/>
    </source>
</evidence>
<dbReference type="AlphaFoldDB" id="A0A0D1XKT2"/>
<evidence type="ECO:0000256" key="1">
    <source>
        <dbReference type="ARBA" id="ARBA00001933"/>
    </source>
</evidence>
<dbReference type="InterPro" id="IPR015422">
    <property type="entry name" value="PyrdxlP-dep_Trfase_small"/>
</dbReference>
<protein>
    <recommendedName>
        <fullName evidence="3">cysteine desulfurase</fullName>
        <ecNumber evidence="3">2.8.1.7</ecNumber>
    </recommendedName>
</protein>
<evidence type="ECO:0000313" key="15">
    <source>
        <dbReference type="Proteomes" id="UP000182836"/>
    </source>
</evidence>
<dbReference type="EC" id="2.8.1.7" evidence="3"/>
<dbReference type="PANTHER" id="PTHR11601">
    <property type="entry name" value="CYSTEINE DESULFURYLASE FAMILY MEMBER"/>
    <property type="match status" value="1"/>
</dbReference>
<evidence type="ECO:0000256" key="4">
    <source>
        <dbReference type="ARBA" id="ARBA00022679"/>
    </source>
</evidence>
<dbReference type="InterPro" id="IPR016454">
    <property type="entry name" value="Cysteine_dSase"/>
</dbReference>
<dbReference type="Proteomes" id="UP000182836">
    <property type="component" value="Unassembled WGS sequence"/>
</dbReference>
<dbReference type="NCBIfam" id="NF002806">
    <property type="entry name" value="PRK02948.1"/>
    <property type="match status" value="1"/>
</dbReference>
<evidence type="ECO:0000313" key="12">
    <source>
        <dbReference type="EMBL" id="KON95143.1"/>
    </source>
</evidence>
<dbReference type="OrthoDB" id="9808002at2"/>
<dbReference type="PATRIC" id="fig|47500.8.peg.2449"/>
<evidence type="ECO:0000256" key="7">
    <source>
        <dbReference type="ARBA" id="ARBA00023004"/>
    </source>
</evidence>
<gene>
    <name evidence="12" type="ORF">AF333_06255</name>
    <name evidence="13" type="ORF">SAMN04487909_10817</name>
</gene>
<dbReference type="InterPro" id="IPR015424">
    <property type="entry name" value="PyrdxlP-dep_Trfase"/>
</dbReference>
<evidence type="ECO:0000256" key="5">
    <source>
        <dbReference type="ARBA" id="ARBA00022723"/>
    </source>
</evidence>
<evidence type="ECO:0000256" key="6">
    <source>
        <dbReference type="ARBA" id="ARBA00022898"/>
    </source>
</evidence>
<dbReference type="Gene3D" id="1.10.260.50">
    <property type="match status" value="1"/>
</dbReference>
<dbReference type="STRING" id="47500.AF333_06255"/>
<dbReference type="PANTHER" id="PTHR11601:SF34">
    <property type="entry name" value="CYSTEINE DESULFURASE"/>
    <property type="match status" value="1"/>
</dbReference>
<dbReference type="RefSeq" id="WP_043067378.1">
    <property type="nucleotide sequence ID" value="NZ_BJOA01000058.1"/>
</dbReference>
<dbReference type="FunFam" id="3.40.640.10:FF:000084">
    <property type="entry name" value="IscS-like cysteine desulfurase"/>
    <property type="match status" value="1"/>
</dbReference>
<keyword evidence="8" id="KW-0411">Iron-sulfur</keyword>
<reference evidence="12 14" key="1">
    <citation type="submission" date="2015-07" db="EMBL/GenBank/DDBJ databases">
        <title>Fjat-14205 dsm 2895.</title>
        <authorList>
            <person name="Liu B."/>
            <person name="Wang J."/>
            <person name="Zhu Y."/>
            <person name="Liu G."/>
            <person name="Chen Q."/>
            <person name="Chen Z."/>
            <person name="Lan J."/>
            <person name="Che J."/>
            <person name="Ge C."/>
            <person name="Shi H."/>
            <person name="Pan Z."/>
            <person name="Liu X."/>
        </authorList>
    </citation>
    <scope>NUCLEOTIDE SEQUENCE [LARGE SCALE GENOMIC DNA]</scope>
    <source>
        <strain evidence="12 14">DSM 2895</strain>
    </source>
</reference>
<comment type="catalytic activity">
    <reaction evidence="9">
        <text>(sulfur carrier)-H + L-cysteine = (sulfur carrier)-SH + L-alanine</text>
        <dbReference type="Rhea" id="RHEA:43892"/>
        <dbReference type="Rhea" id="RHEA-COMP:14737"/>
        <dbReference type="Rhea" id="RHEA-COMP:14739"/>
        <dbReference type="ChEBI" id="CHEBI:29917"/>
        <dbReference type="ChEBI" id="CHEBI:35235"/>
        <dbReference type="ChEBI" id="CHEBI:57972"/>
        <dbReference type="ChEBI" id="CHEBI:64428"/>
        <dbReference type="EC" id="2.8.1.7"/>
    </reaction>
</comment>
<comment type="cofactor">
    <cofactor evidence="1 10">
        <name>pyridoxal 5'-phosphate</name>
        <dbReference type="ChEBI" id="CHEBI:597326"/>
    </cofactor>
</comment>
<evidence type="ECO:0000256" key="10">
    <source>
        <dbReference type="RuleBase" id="RU004504"/>
    </source>
</evidence>
<keyword evidence="4" id="KW-0808">Transferase</keyword>
<evidence type="ECO:0000256" key="8">
    <source>
        <dbReference type="ARBA" id="ARBA00023014"/>
    </source>
</evidence>
<dbReference type="SUPFAM" id="SSF53383">
    <property type="entry name" value="PLP-dependent transferases"/>
    <property type="match status" value="1"/>
</dbReference>
<dbReference type="PROSITE" id="PS00595">
    <property type="entry name" value="AA_TRANSFER_CLASS_5"/>
    <property type="match status" value="1"/>
</dbReference>